<keyword evidence="5 7" id="KW-1133">Transmembrane helix</keyword>
<dbReference type="OrthoDB" id="337038at2759"/>
<keyword evidence="6 7" id="KW-0472">Membrane</keyword>
<feature type="transmembrane region" description="Helical" evidence="7">
    <location>
        <begin position="40"/>
        <end position="65"/>
    </location>
</feature>
<dbReference type="Proteomes" id="UP000076842">
    <property type="component" value="Unassembled WGS sequence"/>
</dbReference>
<dbReference type="STRING" id="1353952.A0A165F9P9"/>
<evidence type="ECO:0000256" key="1">
    <source>
        <dbReference type="ARBA" id="ARBA00002489"/>
    </source>
</evidence>
<evidence type="ECO:0000256" key="6">
    <source>
        <dbReference type="ARBA" id="ARBA00023136"/>
    </source>
</evidence>
<comment type="function">
    <text evidence="1 7">Required for growth under high-pressure and low-temperature conditions.</text>
</comment>
<comment type="subcellular location">
    <subcellularLocation>
        <location evidence="7">Membrane</location>
        <topology evidence="7">Multi-pass membrane protein</topology>
    </subcellularLocation>
</comment>
<name>A0A165F9P9_9BASI</name>
<dbReference type="EMBL" id="KV423977">
    <property type="protein sequence ID" value="KZT56439.1"/>
    <property type="molecule type" value="Genomic_DNA"/>
</dbReference>
<evidence type="ECO:0000313" key="9">
    <source>
        <dbReference type="Proteomes" id="UP000076842"/>
    </source>
</evidence>
<evidence type="ECO:0000256" key="7">
    <source>
        <dbReference type="RuleBase" id="RU367100"/>
    </source>
</evidence>
<reference evidence="8 9" key="1">
    <citation type="journal article" date="2016" name="Mol. Biol. Evol.">
        <title>Comparative Genomics of Early-Diverging Mushroom-Forming Fungi Provides Insights into the Origins of Lignocellulose Decay Capabilities.</title>
        <authorList>
            <person name="Nagy L.G."/>
            <person name="Riley R."/>
            <person name="Tritt A."/>
            <person name="Adam C."/>
            <person name="Daum C."/>
            <person name="Floudas D."/>
            <person name="Sun H."/>
            <person name="Yadav J.S."/>
            <person name="Pangilinan J."/>
            <person name="Larsson K.H."/>
            <person name="Matsuura K."/>
            <person name="Barry K."/>
            <person name="Labutti K."/>
            <person name="Kuo R."/>
            <person name="Ohm R.A."/>
            <person name="Bhattacharya S.S."/>
            <person name="Shirouzu T."/>
            <person name="Yoshinaga Y."/>
            <person name="Martin F.M."/>
            <person name="Grigoriev I.V."/>
            <person name="Hibbett D.S."/>
        </authorList>
    </citation>
    <scope>NUCLEOTIDE SEQUENCE [LARGE SCALE GENOMIC DNA]</scope>
    <source>
        <strain evidence="8 9">HHB12733</strain>
    </source>
</reference>
<evidence type="ECO:0000256" key="4">
    <source>
        <dbReference type="ARBA" id="ARBA00022692"/>
    </source>
</evidence>
<dbReference type="InterPro" id="IPR038869">
    <property type="entry name" value="DLT1"/>
</dbReference>
<dbReference type="InParanoid" id="A0A165F9P9"/>
<evidence type="ECO:0000256" key="5">
    <source>
        <dbReference type="ARBA" id="ARBA00022989"/>
    </source>
</evidence>
<dbReference type="GO" id="GO:0016020">
    <property type="term" value="C:membrane"/>
    <property type="evidence" value="ECO:0007669"/>
    <property type="project" value="UniProtKB-SubCell"/>
</dbReference>
<evidence type="ECO:0000256" key="3">
    <source>
        <dbReference type="ARBA" id="ARBA00021353"/>
    </source>
</evidence>
<sequence>MALIYHVSFFLFVVLTGIAVVGSAAGLVSQAWLTGGQRRWDIVIVVGSYIALAIMSALIIINRLWSIRVSLTQIPRAYIPVKEEDAPKAVYKLVEAEYVRASLIAYIARPRNKVAPGWGSPGSDLENVFLPRALLDTLPAVDSAARNLLPSLPPLRPQVTVTQHLAPLTEILHGEKFHEQIRLYDALIQRARYGYADEDLLLTEVEHIEGVRLSAELAKVFNALSVLRQPHPNVNGRDFASPSPVLDLFSQTSLSDPLGSGLSS</sequence>
<organism evidence="8 9">
    <name type="scientific">Calocera cornea HHB12733</name>
    <dbReference type="NCBI Taxonomy" id="1353952"/>
    <lineage>
        <taxon>Eukaryota</taxon>
        <taxon>Fungi</taxon>
        <taxon>Dikarya</taxon>
        <taxon>Basidiomycota</taxon>
        <taxon>Agaricomycotina</taxon>
        <taxon>Dacrymycetes</taxon>
        <taxon>Dacrymycetales</taxon>
        <taxon>Dacrymycetaceae</taxon>
        <taxon>Calocera</taxon>
    </lineage>
</organism>
<gene>
    <name evidence="7" type="primary">DLT1</name>
    <name evidence="8" type="ORF">CALCODRAFT_497363</name>
</gene>
<evidence type="ECO:0000256" key="2">
    <source>
        <dbReference type="ARBA" id="ARBA00005550"/>
    </source>
</evidence>
<feature type="transmembrane region" description="Helical" evidence="7">
    <location>
        <begin position="6"/>
        <end position="28"/>
    </location>
</feature>
<proteinExistence type="inferred from homology"/>
<evidence type="ECO:0000313" key="8">
    <source>
        <dbReference type="EMBL" id="KZT56439.1"/>
    </source>
</evidence>
<accession>A0A165F9P9</accession>
<dbReference type="PANTHER" id="PTHR40021:SF1">
    <property type="entry name" value="DEFECT AT LOW TEMPERATURE PROTEIN 1"/>
    <property type="match status" value="1"/>
</dbReference>
<dbReference type="AlphaFoldDB" id="A0A165F9P9"/>
<keyword evidence="4 7" id="KW-0812">Transmembrane</keyword>
<comment type="similarity">
    <text evidence="2 7">Belongs to the DLT1 family.</text>
</comment>
<protein>
    <recommendedName>
        <fullName evidence="3 7">Defect at low temperature protein 1</fullName>
    </recommendedName>
</protein>
<dbReference type="PANTHER" id="PTHR40021">
    <property type="entry name" value="DEFECT AT LOW TEMPERATURE PROTEIN 1"/>
    <property type="match status" value="1"/>
</dbReference>
<keyword evidence="9" id="KW-1185">Reference proteome</keyword>